<name>A0A0L0SYW2_ALLM3</name>
<proteinExistence type="predicted"/>
<accession>A0A0L0SYW2</accession>
<protein>
    <submittedName>
        <fullName evidence="1">Uncharacterized protein</fullName>
    </submittedName>
</protein>
<evidence type="ECO:0000313" key="2">
    <source>
        <dbReference type="Proteomes" id="UP000054350"/>
    </source>
</evidence>
<reference evidence="2" key="2">
    <citation type="submission" date="2009-11" db="EMBL/GenBank/DDBJ databases">
        <title>The Genome Sequence of Allomyces macrogynus strain ATCC 38327.</title>
        <authorList>
            <consortium name="The Broad Institute Genome Sequencing Platform"/>
            <person name="Russ C."/>
            <person name="Cuomo C."/>
            <person name="Shea T."/>
            <person name="Young S.K."/>
            <person name="Zeng Q."/>
            <person name="Koehrsen M."/>
            <person name="Haas B."/>
            <person name="Borodovsky M."/>
            <person name="Guigo R."/>
            <person name="Alvarado L."/>
            <person name="Berlin A."/>
            <person name="Borenstein D."/>
            <person name="Chen Z."/>
            <person name="Engels R."/>
            <person name="Freedman E."/>
            <person name="Gellesch M."/>
            <person name="Goldberg J."/>
            <person name="Griggs A."/>
            <person name="Gujja S."/>
            <person name="Heiman D."/>
            <person name="Hepburn T."/>
            <person name="Howarth C."/>
            <person name="Jen D."/>
            <person name="Larson L."/>
            <person name="Lewis B."/>
            <person name="Mehta T."/>
            <person name="Park D."/>
            <person name="Pearson M."/>
            <person name="Roberts A."/>
            <person name="Saif S."/>
            <person name="Shenoy N."/>
            <person name="Sisk P."/>
            <person name="Stolte C."/>
            <person name="Sykes S."/>
            <person name="Walk T."/>
            <person name="White J."/>
            <person name="Yandava C."/>
            <person name="Burger G."/>
            <person name="Gray M.W."/>
            <person name="Holland P.W.H."/>
            <person name="King N."/>
            <person name="Lang F.B.F."/>
            <person name="Roger A.J."/>
            <person name="Ruiz-Trillo I."/>
            <person name="Lander E."/>
            <person name="Nusbaum C."/>
        </authorList>
    </citation>
    <scope>NUCLEOTIDE SEQUENCE [LARGE SCALE GENOMIC DNA]</scope>
    <source>
        <strain evidence="2">ATCC 38327</strain>
    </source>
</reference>
<dbReference type="EMBL" id="GG745354">
    <property type="protein sequence ID" value="KNE67748.1"/>
    <property type="molecule type" value="Genomic_DNA"/>
</dbReference>
<dbReference type="VEuPathDB" id="FungiDB:AMAG_12473"/>
<reference evidence="1 2" key="1">
    <citation type="submission" date="2009-11" db="EMBL/GenBank/DDBJ databases">
        <title>Annotation of Allomyces macrogynus ATCC 38327.</title>
        <authorList>
            <consortium name="The Broad Institute Genome Sequencing Platform"/>
            <person name="Russ C."/>
            <person name="Cuomo C."/>
            <person name="Burger G."/>
            <person name="Gray M.W."/>
            <person name="Holland P.W.H."/>
            <person name="King N."/>
            <person name="Lang F.B.F."/>
            <person name="Roger A.J."/>
            <person name="Ruiz-Trillo I."/>
            <person name="Young S.K."/>
            <person name="Zeng Q."/>
            <person name="Gargeya S."/>
            <person name="Fitzgerald M."/>
            <person name="Haas B."/>
            <person name="Abouelleil A."/>
            <person name="Alvarado L."/>
            <person name="Arachchi H.M."/>
            <person name="Berlin A."/>
            <person name="Chapman S.B."/>
            <person name="Gearin G."/>
            <person name="Goldberg J."/>
            <person name="Griggs A."/>
            <person name="Gujja S."/>
            <person name="Hansen M."/>
            <person name="Heiman D."/>
            <person name="Howarth C."/>
            <person name="Larimer J."/>
            <person name="Lui A."/>
            <person name="MacDonald P.J.P."/>
            <person name="McCowen C."/>
            <person name="Montmayeur A."/>
            <person name="Murphy C."/>
            <person name="Neiman D."/>
            <person name="Pearson M."/>
            <person name="Priest M."/>
            <person name="Roberts A."/>
            <person name="Saif S."/>
            <person name="Shea T."/>
            <person name="Sisk P."/>
            <person name="Stolte C."/>
            <person name="Sykes S."/>
            <person name="Wortman J."/>
            <person name="Nusbaum C."/>
            <person name="Birren B."/>
        </authorList>
    </citation>
    <scope>NUCLEOTIDE SEQUENCE [LARGE SCALE GENOMIC DNA]</scope>
    <source>
        <strain evidence="1 2">ATCC 38327</strain>
    </source>
</reference>
<gene>
    <name evidence="1" type="ORF">AMAG_12473</name>
</gene>
<sequence length="368" mass="41983">MFTSLLIKKLIPPMIVQQLQIPQRNTGIKVTSVLLDLVAKAQLPVRLWNPSYSLYVFVSNDTRAGDHVVEAHPDWAQAEYRNLFILKEDDTVPGRYLLFNPAYNEYLFVSNDRSGPDYVVESHSVIHKSEARNRFELIPVRDGTAFRLFNPSYQQYLFVSNDKEGPHDHVVLAHPYADEARNEFELEIPQQLPLVVVRQPPVSAWPFPGAEASWGAWCPYGDDERCALEAMATAFPDDFAPQNAILDHRGFLTNVANVVRGAWTYANVFGRIINGHFERGPIVRAVQNEQQFRAVQNAHQRLGNAVALRVQQQANYASRGQNNTSAYNTHNHMIIVMNRARDAMREELERYRPSHIAPASTQVWHDEL</sequence>
<evidence type="ECO:0000313" key="1">
    <source>
        <dbReference type="EMBL" id="KNE67748.1"/>
    </source>
</evidence>
<dbReference type="Proteomes" id="UP000054350">
    <property type="component" value="Unassembled WGS sequence"/>
</dbReference>
<keyword evidence="2" id="KW-1185">Reference proteome</keyword>
<dbReference type="AlphaFoldDB" id="A0A0L0SYW2"/>
<organism evidence="1 2">
    <name type="scientific">Allomyces macrogynus (strain ATCC 38327)</name>
    <name type="common">Allomyces javanicus var. macrogynus</name>
    <dbReference type="NCBI Taxonomy" id="578462"/>
    <lineage>
        <taxon>Eukaryota</taxon>
        <taxon>Fungi</taxon>
        <taxon>Fungi incertae sedis</taxon>
        <taxon>Blastocladiomycota</taxon>
        <taxon>Blastocladiomycetes</taxon>
        <taxon>Blastocladiales</taxon>
        <taxon>Blastocladiaceae</taxon>
        <taxon>Allomyces</taxon>
    </lineage>
</organism>